<protein>
    <submittedName>
        <fullName evidence="2">N-terminal half of MaoC dehydratase</fullName>
    </submittedName>
</protein>
<dbReference type="InterPro" id="IPR039569">
    <property type="entry name" value="FAS1-like_DH_region"/>
</dbReference>
<sequence length="144" mass="15946">MTGMTIESFARDLETRFGHKFVETIESGRVRDYLAALDATAPDADRPEPGTPVPPLFLLTLARQRRPHLAQSTGGGGVNAGDTFRFLAEARVGDRITVTCTVTEIVEKTGKRDMLRATVHFDYVNQHGTKIAERDNTLMRWATA</sequence>
<dbReference type="Pfam" id="PF13452">
    <property type="entry name" value="FAS1_DH_region"/>
    <property type="match status" value="1"/>
</dbReference>
<evidence type="ECO:0000259" key="1">
    <source>
        <dbReference type="Pfam" id="PF13452"/>
    </source>
</evidence>
<dbReference type="Gene3D" id="3.10.129.10">
    <property type="entry name" value="Hotdog Thioesterase"/>
    <property type="match status" value="1"/>
</dbReference>
<dbReference type="RefSeq" id="WP_177208294.1">
    <property type="nucleotide sequence ID" value="NZ_FOLG01000003.1"/>
</dbReference>
<dbReference type="EMBL" id="FOLG01000003">
    <property type="protein sequence ID" value="SFC28733.1"/>
    <property type="molecule type" value="Genomic_DNA"/>
</dbReference>
<dbReference type="Proteomes" id="UP000198728">
    <property type="component" value="Unassembled WGS sequence"/>
</dbReference>
<organism evidence="2 3">
    <name type="scientific">Tropicimonas isoalkanivorans</name>
    <dbReference type="NCBI Taxonomy" id="441112"/>
    <lineage>
        <taxon>Bacteria</taxon>
        <taxon>Pseudomonadati</taxon>
        <taxon>Pseudomonadota</taxon>
        <taxon>Alphaproteobacteria</taxon>
        <taxon>Rhodobacterales</taxon>
        <taxon>Roseobacteraceae</taxon>
        <taxon>Tropicimonas</taxon>
    </lineage>
</organism>
<gene>
    <name evidence="2" type="ORF">SAMN04488094_103323</name>
</gene>
<evidence type="ECO:0000313" key="3">
    <source>
        <dbReference type="Proteomes" id="UP000198728"/>
    </source>
</evidence>
<name>A0A1I1I4W4_9RHOB</name>
<reference evidence="2 3" key="1">
    <citation type="submission" date="2016-10" db="EMBL/GenBank/DDBJ databases">
        <authorList>
            <person name="de Groot N.N."/>
        </authorList>
    </citation>
    <scope>NUCLEOTIDE SEQUENCE [LARGE SCALE GENOMIC DNA]</scope>
    <source>
        <strain evidence="2 3">DSM 19548</strain>
    </source>
</reference>
<evidence type="ECO:0000313" key="2">
    <source>
        <dbReference type="EMBL" id="SFC28733.1"/>
    </source>
</evidence>
<proteinExistence type="predicted"/>
<dbReference type="AlphaFoldDB" id="A0A1I1I4W4"/>
<accession>A0A1I1I4W4</accession>
<keyword evidence="3" id="KW-1185">Reference proteome</keyword>
<dbReference type="InterPro" id="IPR029069">
    <property type="entry name" value="HotDog_dom_sf"/>
</dbReference>
<dbReference type="CDD" id="cd03441">
    <property type="entry name" value="R_hydratase_like"/>
    <property type="match status" value="1"/>
</dbReference>
<dbReference type="STRING" id="441112.SAMN04488094_103323"/>
<dbReference type="SUPFAM" id="SSF54637">
    <property type="entry name" value="Thioesterase/thiol ester dehydrase-isomerase"/>
    <property type="match status" value="1"/>
</dbReference>
<feature type="domain" description="FAS1-like dehydratase" evidence="1">
    <location>
        <begin position="17"/>
        <end position="133"/>
    </location>
</feature>